<evidence type="ECO:0000313" key="1">
    <source>
        <dbReference type="EMBL" id="ALV82437.1"/>
    </source>
</evidence>
<dbReference type="AlphaFoldDB" id="A0A0U3IZB6"/>
<name>A0A0U3IZB6_STRRO</name>
<organism evidence="1">
    <name type="scientific">Streptomyces rochei</name>
    <name type="common">Streptomyces parvullus</name>
    <dbReference type="NCBI Taxonomy" id="1928"/>
    <lineage>
        <taxon>Bacteria</taxon>
        <taxon>Bacillati</taxon>
        <taxon>Actinomycetota</taxon>
        <taxon>Actinomycetes</taxon>
        <taxon>Kitasatosporales</taxon>
        <taxon>Streptomycetaceae</taxon>
        <taxon>Streptomyces</taxon>
        <taxon>Streptomyces rochei group</taxon>
    </lineage>
</organism>
<sequence>MNAGPLGGGQNQHEQLLPVSRHAASSHLFSFTRLHVRPKVLASPESRQAALCRGVRNRVRPCPTW</sequence>
<accession>A0A0U3IZB6</accession>
<dbReference type="EMBL" id="KT362049">
    <property type="protein sequence ID" value="ALV82437.1"/>
    <property type="molecule type" value="Genomic_DNA"/>
</dbReference>
<protein>
    <submittedName>
        <fullName evidence="1">Uncharacterized protein</fullName>
    </submittedName>
</protein>
<proteinExistence type="predicted"/>
<reference evidence="1" key="1">
    <citation type="submission" date="2015-08" db="EMBL/GenBank/DDBJ databases">
        <title>Discovery of a novel antibiotic invisible to genome mining, by efficient functional screening of genomic libraries.</title>
        <authorList>
            <person name="Xu M."/>
            <person name="Wang Y."/>
            <person name="Liu M."/>
            <person name="Zhao Z."/>
            <person name="Xu L."/>
            <person name="Chen X."/>
            <person name="Gao G."/>
            <person name="Han D."/>
            <person name="Liu L."/>
            <person name="Huang S."/>
            <person name="He X."/>
            <person name="Lin S."/>
            <person name="Kang Q."/>
            <person name="Ou H."/>
            <person name="Zhou H."/>
            <person name="Pang X."/>
            <person name="Deng Z."/>
            <person name="Tao M."/>
        </authorList>
    </citation>
    <scope>NUCLEOTIDE SEQUENCE</scope>
    <source>
        <strain evidence="1">Sal35</strain>
    </source>
</reference>